<dbReference type="FunFam" id="3.90.190.10:FF:000036">
    <property type="entry name" value="Serine/threonine/tyrosine-interacting protein a"/>
    <property type="match status" value="1"/>
</dbReference>
<evidence type="ECO:0000259" key="2">
    <source>
        <dbReference type="PROSITE" id="PS50054"/>
    </source>
</evidence>
<dbReference type="PROSITE" id="PS50054">
    <property type="entry name" value="TYR_PHOSPHATASE_DUAL"/>
    <property type="match status" value="1"/>
</dbReference>
<gene>
    <name evidence="5" type="primary">LOC113213532</name>
</gene>
<dbReference type="AlphaFoldDB" id="A0A6J1T540"/>
<evidence type="ECO:0000313" key="4">
    <source>
        <dbReference type="Proteomes" id="UP000504606"/>
    </source>
</evidence>
<dbReference type="GO" id="GO:0070372">
    <property type="term" value="P:regulation of ERK1 and ERK2 cascade"/>
    <property type="evidence" value="ECO:0007669"/>
    <property type="project" value="TreeGrafter"/>
</dbReference>
<dbReference type="SUPFAM" id="SSF52799">
    <property type="entry name" value="(Phosphotyrosine protein) phosphatases II"/>
    <property type="match status" value="1"/>
</dbReference>
<dbReference type="GO" id="GO:0062026">
    <property type="term" value="P:negative regulation of SCF-dependent proteasomal ubiquitin-dependent catabolic process"/>
    <property type="evidence" value="ECO:0007669"/>
    <property type="project" value="TreeGrafter"/>
</dbReference>
<dbReference type="GO" id="GO:0005654">
    <property type="term" value="C:nucleoplasm"/>
    <property type="evidence" value="ECO:0007669"/>
    <property type="project" value="TreeGrafter"/>
</dbReference>
<dbReference type="OrthoDB" id="426001at2759"/>
<reference evidence="5" key="1">
    <citation type="submission" date="2025-08" db="UniProtKB">
        <authorList>
            <consortium name="RefSeq"/>
        </authorList>
    </citation>
    <scope>IDENTIFICATION</scope>
    <source>
        <tissue evidence="5">Whole organism</tissue>
    </source>
</reference>
<dbReference type="GO" id="GO:0005737">
    <property type="term" value="C:cytoplasm"/>
    <property type="evidence" value="ECO:0007669"/>
    <property type="project" value="TreeGrafter"/>
</dbReference>
<dbReference type="InterPro" id="IPR000387">
    <property type="entry name" value="Tyr_Pase_dom"/>
</dbReference>
<organism evidence="4 5">
    <name type="scientific">Frankliniella occidentalis</name>
    <name type="common">Western flower thrips</name>
    <name type="synonym">Euthrips occidentalis</name>
    <dbReference type="NCBI Taxonomy" id="133901"/>
    <lineage>
        <taxon>Eukaryota</taxon>
        <taxon>Metazoa</taxon>
        <taxon>Ecdysozoa</taxon>
        <taxon>Arthropoda</taxon>
        <taxon>Hexapoda</taxon>
        <taxon>Insecta</taxon>
        <taxon>Pterygota</taxon>
        <taxon>Neoptera</taxon>
        <taxon>Paraneoptera</taxon>
        <taxon>Thysanoptera</taxon>
        <taxon>Terebrantia</taxon>
        <taxon>Thripoidea</taxon>
        <taxon>Thripidae</taxon>
        <taxon>Frankliniella</taxon>
    </lineage>
</organism>
<dbReference type="CDD" id="cd14522">
    <property type="entry name" value="DSP_STYX"/>
    <property type="match status" value="1"/>
</dbReference>
<sequence length="244" mass="27574">MCTCTNCSYSRYSLQSVLKSMTMITDDESVDEIEELESFNHGSRFQFPDVPSAGMIEWSYDMRRSMQEIVPGLFLGPYSAAMPSKLETLLVNGITHIICVRATMEAKIVRPKFPDRFRYLVLDISDCPTENIIQHFSTVRNFINESLESGGKTLIHGNAGISRSAALAIAFVMEKYGLSYKKAYALLQAKRFCVNPNEGFSQQLMAYESIYLANLTCPRSNSECNLKRPFDDIDRTLEAMDTES</sequence>
<dbReference type="KEGG" id="foc:113213532"/>
<keyword evidence="4" id="KW-1185">Reference proteome</keyword>
<dbReference type="Proteomes" id="UP000504606">
    <property type="component" value="Unplaced"/>
</dbReference>
<dbReference type="PANTHER" id="PTHR46588">
    <property type="entry name" value="SERINE/THREONINE/TYROSINE-INTERACTING PROTEIN"/>
    <property type="match status" value="1"/>
</dbReference>
<dbReference type="InterPro" id="IPR029021">
    <property type="entry name" value="Prot-tyrosine_phosphatase-like"/>
</dbReference>
<accession>A0A6J1T540</accession>
<dbReference type="InterPro" id="IPR000340">
    <property type="entry name" value="Dual-sp_phosphatase_cat-dom"/>
</dbReference>
<dbReference type="SMART" id="SM00195">
    <property type="entry name" value="DSPc"/>
    <property type="match status" value="1"/>
</dbReference>
<evidence type="ECO:0000256" key="1">
    <source>
        <dbReference type="ARBA" id="ARBA00009649"/>
    </source>
</evidence>
<dbReference type="PANTHER" id="PTHR46588:SF1">
    <property type="entry name" value="SERINE_THREONINE_TYROSINE-INTERACTING PROTEIN"/>
    <property type="match status" value="1"/>
</dbReference>
<comment type="similarity">
    <text evidence="1">Belongs to the protein-tyrosine phosphatase family. Non-receptor class subfamily.</text>
</comment>
<name>A0A6J1T540_FRAOC</name>
<proteinExistence type="inferred from homology"/>
<dbReference type="GeneID" id="113213532"/>
<evidence type="ECO:0000259" key="3">
    <source>
        <dbReference type="PROSITE" id="PS50056"/>
    </source>
</evidence>
<dbReference type="Gene3D" id="3.90.190.10">
    <property type="entry name" value="Protein tyrosine phosphatase superfamily"/>
    <property type="match status" value="1"/>
</dbReference>
<evidence type="ECO:0000313" key="5">
    <source>
        <dbReference type="RefSeq" id="XP_026288423.1"/>
    </source>
</evidence>
<dbReference type="GO" id="GO:1990444">
    <property type="term" value="F:F-box domain binding"/>
    <property type="evidence" value="ECO:0007669"/>
    <property type="project" value="TreeGrafter"/>
</dbReference>
<dbReference type="RefSeq" id="XP_026288423.1">
    <property type="nucleotide sequence ID" value="XM_026432638.2"/>
</dbReference>
<feature type="domain" description="Tyrosine specific protein phosphatases" evidence="3">
    <location>
        <begin position="133"/>
        <end position="191"/>
    </location>
</feature>
<dbReference type="InterPro" id="IPR052449">
    <property type="entry name" value="STYX-Interacting_Phosphatase"/>
</dbReference>
<dbReference type="Pfam" id="PF00782">
    <property type="entry name" value="DSPc"/>
    <property type="match status" value="1"/>
</dbReference>
<feature type="domain" description="Tyrosine-protein phosphatase" evidence="2">
    <location>
        <begin position="65"/>
        <end position="213"/>
    </location>
</feature>
<protein>
    <submittedName>
        <fullName evidence="5">Serine/threonine/tyrosine-interacting protein B isoform X1</fullName>
    </submittedName>
</protein>
<dbReference type="PROSITE" id="PS50056">
    <property type="entry name" value="TYR_PHOSPHATASE_2"/>
    <property type="match status" value="1"/>
</dbReference>
<dbReference type="InterPro" id="IPR020422">
    <property type="entry name" value="TYR_PHOSPHATASE_DUAL_dom"/>
</dbReference>